<gene>
    <name evidence="1" type="ORF">QFZ53_002839</name>
</gene>
<protein>
    <submittedName>
        <fullName evidence="1">Uncharacterized protein</fullName>
    </submittedName>
</protein>
<dbReference type="AlphaFoldDB" id="A0AAW8EYP0"/>
<keyword evidence="2" id="KW-1185">Reference proteome</keyword>
<evidence type="ECO:0000313" key="2">
    <source>
        <dbReference type="Proteomes" id="UP001244427"/>
    </source>
</evidence>
<accession>A0AAW8EYP0</accession>
<proteinExistence type="predicted"/>
<dbReference type="Proteomes" id="UP001244427">
    <property type="component" value="Unassembled WGS sequence"/>
</dbReference>
<dbReference type="EMBL" id="JAUSXV010000001">
    <property type="protein sequence ID" value="MDQ0648643.1"/>
    <property type="molecule type" value="Genomic_DNA"/>
</dbReference>
<organism evidence="1 2">
    <name type="scientific">Microbacterium natoriense</name>
    <dbReference type="NCBI Taxonomy" id="284570"/>
    <lineage>
        <taxon>Bacteria</taxon>
        <taxon>Bacillati</taxon>
        <taxon>Actinomycetota</taxon>
        <taxon>Actinomycetes</taxon>
        <taxon>Micrococcales</taxon>
        <taxon>Microbacteriaceae</taxon>
        <taxon>Microbacterium</taxon>
    </lineage>
</organism>
<comment type="caution">
    <text evidence="1">The sequence shown here is derived from an EMBL/GenBank/DDBJ whole genome shotgun (WGS) entry which is preliminary data.</text>
</comment>
<reference evidence="1 2" key="1">
    <citation type="submission" date="2023-07" db="EMBL/GenBank/DDBJ databases">
        <title>Comparative genomics of wheat-associated soil bacteria to identify genetic determinants of phenazine resistance.</title>
        <authorList>
            <person name="Mouncey N."/>
        </authorList>
    </citation>
    <scope>NUCLEOTIDE SEQUENCE [LARGE SCALE GENOMIC DNA]</scope>
    <source>
        <strain evidence="1 2">W4I9-1</strain>
    </source>
</reference>
<evidence type="ECO:0000313" key="1">
    <source>
        <dbReference type="EMBL" id="MDQ0648643.1"/>
    </source>
</evidence>
<sequence>MSETDAILRRMNDRQHASVRIAFVDFGYARGHRGKVPIENWALNRMGLLHVETDPDFAAFAVVDEWEDELRPREDPSALDIELENWALNFDIIVSWNGLFGDYLPLARLSDEVAGILPLSVDLQRQLALDVEDLFPAKSAWPGIGLDLERVYDSFGDEYGLGRKYRGDPAIDDCYRMFSIYRKMLNGEPMNYEHVVRRGPVNIIDDRAVIPPSLRTLAAMHGDDAATNNVRCDVDWADVTLPGNVVALLDDREPWSRKPMLRFALQLLSPSVNERVRAQLRDGMPLVDADLARLRVALDHTP</sequence>
<name>A0AAW8EYP0_9MICO</name>